<evidence type="ECO:0000313" key="3">
    <source>
        <dbReference type="Proteomes" id="UP000237105"/>
    </source>
</evidence>
<feature type="compositionally biased region" description="Basic and acidic residues" evidence="1">
    <location>
        <begin position="1"/>
        <end position="10"/>
    </location>
</feature>
<keyword evidence="3" id="KW-1185">Reference proteome</keyword>
<dbReference type="Proteomes" id="UP000237105">
    <property type="component" value="Unassembled WGS sequence"/>
</dbReference>
<comment type="caution">
    <text evidence="2">The sequence shown here is derived from an EMBL/GenBank/DDBJ whole genome shotgun (WGS) entry which is preliminary data.</text>
</comment>
<proteinExistence type="predicted"/>
<accession>A0A2P5D071</accession>
<evidence type="ECO:0000256" key="1">
    <source>
        <dbReference type="SAM" id="MobiDB-lite"/>
    </source>
</evidence>
<feature type="compositionally biased region" description="Basic and acidic residues" evidence="1">
    <location>
        <begin position="44"/>
        <end position="53"/>
    </location>
</feature>
<name>A0A2P5D071_PARAD</name>
<protein>
    <submittedName>
        <fullName evidence="2">Uncharacterized protein</fullName>
    </submittedName>
</protein>
<dbReference type="AlphaFoldDB" id="A0A2P5D071"/>
<sequence length="151" mass="16057">MWKESSEGKRGRTNSSSDSDDDGATLTLIRRRRSARGGPSDGVGQDKTEKLRLGESPIRVLAEAADVAAVTVASSAEDAPPSTITKGTPGDTLLPTVPTSATSGASKEATGVHPVEEKVSLRLAGWSRVPQMRITLRERVQLRSLSWRCSS</sequence>
<gene>
    <name evidence="2" type="ORF">PanWU01x14_107360</name>
</gene>
<feature type="region of interest" description="Disordered" evidence="1">
    <location>
        <begin position="72"/>
        <end position="113"/>
    </location>
</feature>
<reference evidence="3" key="1">
    <citation type="submission" date="2016-06" db="EMBL/GenBank/DDBJ databases">
        <title>Parallel loss of symbiosis genes in relatives of nitrogen-fixing non-legume Parasponia.</title>
        <authorList>
            <person name="Van Velzen R."/>
            <person name="Holmer R."/>
            <person name="Bu F."/>
            <person name="Rutten L."/>
            <person name="Van Zeijl A."/>
            <person name="Liu W."/>
            <person name="Santuari L."/>
            <person name="Cao Q."/>
            <person name="Sharma T."/>
            <person name="Shen D."/>
            <person name="Roswanjaya Y."/>
            <person name="Wardhani T."/>
            <person name="Kalhor M.S."/>
            <person name="Jansen J."/>
            <person name="Van den Hoogen J."/>
            <person name="Gungor B."/>
            <person name="Hartog M."/>
            <person name="Hontelez J."/>
            <person name="Verver J."/>
            <person name="Yang W.-C."/>
            <person name="Schijlen E."/>
            <person name="Repin R."/>
            <person name="Schilthuizen M."/>
            <person name="Schranz E."/>
            <person name="Heidstra R."/>
            <person name="Miyata K."/>
            <person name="Fedorova E."/>
            <person name="Kohlen W."/>
            <person name="Bisseling T."/>
            <person name="Smit S."/>
            <person name="Geurts R."/>
        </authorList>
    </citation>
    <scope>NUCLEOTIDE SEQUENCE [LARGE SCALE GENOMIC DNA]</scope>
    <source>
        <strain evidence="3">cv. WU1-14</strain>
    </source>
</reference>
<feature type="region of interest" description="Disordered" evidence="1">
    <location>
        <begin position="1"/>
        <end position="54"/>
    </location>
</feature>
<organism evidence="2 3">
    <name type="scientific">Parasponia andersonii</name>
    <name type="common">Sponia andersonii</name>
    <dbReference type="NCBI Taxonomy" id="3476"/>
    <lineage>
        <taxon>Eukaryota</taxon>
        <taxon>Viridiplantae</taxon>
        <taxon>Streptophyta</taxon>
        <taxon>Embryophyta</taxon>
        <taxon>Tracheophyta</taxon>
        <taxon>Spermatophyta</taxon>
        <taxon>Magnoliopsida</taxon>
        <taxon>eudicotyledons</taxon>
        <taxon>Gunneridae</taxon>
        <taxon>Pentapetalae</taxon>
        <taxon>rosids</taxon>
        <taxon>fabids</taxon>
        <taxon>Rosales</taxon>
        <taxon>Cannabaceae</taxon>
        <taxon>Parasponia</taxon>
    </lineage>
</organism>
<dbReference type="EMBL" id="JXTB01000077">
    <property type="protein sequence ID" value="PON66699.1"/>
    <property type="molecule type" value="Genomic_DNA"/>
</dbReference>
<evidence type="ECO:0000313" key="2">
    <source>
        <dbReference type="EMBL" id="PON66699.1"/>
    </source>
</evidence>